<dbReference type="PANTHER" id="PTHR23063:SF52">
    <property type="entry name" value="LYSOPHOSPHATIDYLCHOLINE ACYLTRANSFERASE"/>
    <property type="match status" value="1"/>
</dbReference>
<evidence type="ECO:0000256" key="6">
    <source>
        <dbReference type="ARBA" id="ARBA00023136"/>
    </source>
</evidence>
<evidence type="ECO:0000259" key="9">
    <source>
        <dbReference type="SMART" id="SM00563"/>
    </source>
</evidence>
<evidence type="ECO:0000313" key="11">
    <source>
        <dbReference type="Proteomes" id="UP001259572"/>
    </source>
</evidence>
<name>A0ABU3Q573_9SPHN</name>
<dbReference type="Pfam" id="PF01553">
    <property type="entry name" value="Acyltransferase"/>
    <property type="match status" value="1"/>
</dbReference>
<keyword evidence="6 8" id="KW-0472">Membrane</keyword>
<dbReference type="EMBL" id="JAVUPU010000002">
    <property type="protein sequence ID" value="MDT9598219.1"/>
    <property type="molecule type" value="Genomic_DNA"/>
</dbReference>
<keyword evidence="5" id="KW-0443">Lipid metabolism</keyword>
<keyword evidence="4 8" id="KW-1133">Transmembrane helix</keyword>
<feature type="transmembrane region" description="Helical" evidence="8">
    <location>
        <begin position="6"/>
        <end position="27"/>
    </location>
</feature>
<dbReference type="Proteomes" id="UP001259572">
    <property type="component" value="Unassembled WGS sequence"/>
</dbReference>
<dbReference type="SMART" id="SM00563">
    <property type="entry name" value="PlsC"/>
    <property type="match status" value="1"/>
</dbReference>
<keyword evidence="11" id="KW-1185">Reference proteome</keyword>
<evidence type="ECO:0000256" key="5">
    <source>
        <dbReference type="ARBA" id="ARBA00023098"/>
    </source>
</evidence>
<evidence type="ECO:0000256" key="2">
    <source>
        <dbReference type="ARBA" id="ARBA00022679"/>
    </source>
</evidence>
<reference evidence="10 11" key="1">
    <citation type="submission" date="2023-05" db="EMBL/GenBank/DDBJ databases">
        <authorList>
            <person name="Guo Y."/>
        </authorList>
    </citation>
    <scope>NUCLEOTIDE SEQUENCE [LARGE SCALE GENOMIC DNA]</scope>
    <source>
        <strain evidence="10 11">GR2756</strain>
    </source>
</reference>
<evidence type="ECO:0000256" key="8">
    <source>
        <dbReference type="SAM" id="Phobius"/>
    </source>
</evidence>
<comment type="caution">
    <text evidence="10">The sequence shown here is derived from an EMBL/GenBank/DDBJ whole genome shotgun (WGS) entry which is preliminary data.</text>
</comment>
<dbReference type="InterPro" id="IPR002123">
    <property type="entry name" value="Plipid/glycerol_acylTrfase"/>
</dbReference>
<dbReference type="RefSeq" id="WP_315724071.1">
    <property type="nucleotide sequence ID" value="NZ_JAVUPU010000002.1"/>
</dbReference>
<organism evidence="10 11">
    <name type="scientific">Sphingosinicella rhizophila</name>
    <dbReference type="NCBI Taxonomy" id="3050082"/>
    <lineage>
        <taxon>Bacteria</taxon>
        <taxon>Pseudomonadati</taxon>
        <taxon>Pseudomonadota</taxon>
        <taxon>Alphaproteobacteria</taxon>
        <taxon>Sphingomonadales</taxon>
        <taxon>Sphingosinicellaceae</taxon>
        <taxon>Sphingosinicella</taxon>
    </lineage>
</organism>
<keyword evidence="7 10" id="KW-0012">Acyltransferase</keyword>
<evidence type="ECO:0000256" key="3">
    <source>
        <dbReference type="ARBA" id="ARBA00022692"/>
    </source>
</evidence>
<evidence type="ECO:0000256" key="7">
    <source>
        <dbReference type="ARBA" id="ARBA00023315"/>
    </source>
</evidence>
<dbReference type="SUPFAM" id="SSF69593">
    <property type="entry name" value="Glycerol-3-phosphate (1)-acyltransferase"/>
    <property type="match status" value="1"/>
</dbReference>
<feature type="domain" description="Phospholipid/glycerol acyltransferase" evidence="9">
    <location>
        <begin position="60"/>
        <end position="174"/>
    </location>
</feature>
<keyword evidence="2" id="KW-0808">Transferase</keyword>
<protein>
    <submittedName>
        <fullName evidence="10">Lysophospholipid acyltransferase family protein</fullName>
    </submittedName>
</protein>
<sequence length="258" mass="27569">MRLTLRIAAITAGLIACTPFHYLALLITGRSAWPRRYLAWVGWSAGMRCQIIGKPMSSNVLFVANHSSWLDIVLLASASGTAFVSKEEVARWPLVGWLARLNRTVFVAREQPRSVKGQADALRTALANGQPVALFPEGTTDGGEEILPFRPSLLAALFPPLPRLRVQPVAIDYGAAATEIAWIGRESARANAMRILSRSGATPVMIHFLDPIDPVDFADRKALAIASRAAILGALPAAGPDGTGGSRLDASARGADRL</sequence>
<evidence type="ECO:0000256" key="1">
    <source>
        <dbReference type="ARBA" id="ARBA00004370"/>
    </source>
</evidence>
<gene>
    <name evidence="10" type="ORF">RQX22_04545</name>
</gene>
<accession>A0ABU3Q573</accession>
<evidence type="ECO:0000313" key="10">
    <source>
        <dbReference type="EMBL" id="MDT9598219.1"/>
    </source>
</evidence>
<evidence type="ECO:0000256" key="4">
    <source>
        <dbReference type="ARBA" id="ARBA00022989"/>
    </source>
</evidence>
<dbReference type="PROSITE" id="PS51257">
    <property type="entry name" value="PROKAR_LIPOPROTEIN"/>
    <property type="match status" value="1"/>
</dbReference>
<dbReference type="CDD" id="cd07989">
    <property type="entry name" value="LPLAT_AGPAT-like"/>
    <property type="match status" value="1"/>
</dbReference>
<dbReference type="PANTHER" id="PTHR23063">
    <property type="entry name" value="PHOSPHOLIPID ACYLTRANSFERASE"/>
    <property type="match status" value="1"/>
</dbReference>
<comment type="subcellular location">
    <subcellularLocation>
        <location evidence="1">Membrane</location>
    </subcellularLocation>
</comment>
<proteinExistence type="predicted"/>
<keyword evidence="3 8" id="KW-0812">Transmembrane</keyword>
<dbReference type="GO" id="GO:0016746">
    <property type="term" value="F:acyltransferase activity"/>
    <property type="evidence" value="ECO:0007669"/>
    <property type="project" value="UniProtKB-KW"/>
</dbReference>